<dbReference type="PANTHER" id="PTHR43289:SF6">
    <property type="entry name" value="SERINE_THREONINE-PROTEIN KINASE NEKL-3"/>
    <property type="match status" value="1"/>
</dbReference>
<dbReference type="SMART" id="SM00220">
    <property type="entry name" value="S_TKc"/>
    <property type="match status" value="1"/>
</dbReference>
<dbReference type="AlphaFoldDB" id="A0A382IPX8"/>
<keyword evidence="4" id="KW-0067">ATP-binding</keyword>
<keyword evidence="3" id="KW-0418">Kinase</keyword>
<evidence type="ECO:0000256" key="3">
    <source>
        <dbReference type="ARBA" id="ARBA00022777"/>
    </source>
</evidence>
<dbReference type="PROSITE" id="PS00108">
    <property type="entry name" value="PROTEIN_KINASE_ST"/>
    <property type="match status" value="1"/>
</dbReference>
<evidence type="ECO:0000256" key="4">
    <source>
        <dbReference type="ARBA" id="ARBA00022840"/>
    </source>
</evidence>
<dbReference type="PROSITE" id="PS50011">
    <property type="entry name" value="PROTEIN_KINASE_DOM"/>
    <property type="match status" value="1"/>
</dbReference>
<sequence length="180" mass="19129">ALVTEYLGEGDLVSLCGAHPRCWAGAARDLAGALEYIHNQGMVHLDVKPRNVLLDSNRGARLVDFALAEPLNCQTLKGGGTPAYQSPGQRRGEPPAVADDVYAFAALLYELITGCLPFGVNPSLACPEPPALPLGPSDSSLAFSELAELVHATLGPDPGCRPKSMYVFLDVLESVIAFWR</sequence>
<dbReference type="Gene3D" id="1.10.510.10">
    <property type="entry name" value="Transferase(Phosphotransferase) domain 1"/>
    <property type="match status" value="1"/>
</dbReference>
<accession>A0A382IPX8</accession>
<dbReference type="PANTHER" id="PTHR43289">
    <property type="entry name" value="MITOGEN-ACTIVATED PROTEIN KINASE KINASE KINASE 20-RELATED"/>
    <property type="match status" value="1"/>
</dbReference>
<dbReference type="GO" id="GO:0005524">
    <property type="term" value="F:ATP binding"/>
    <property type="evidence" value="ECO:0007669"/>
    <property type="project" value="UniProtKB-KW"/>
</dbReference>
<feature type="domain" description="Protein kinase" evidence="5">
    <location>
        <begin position="1"/>
        <end position="176"/>
    </location>
</feature>
<evidence type="ECO:0000313" key="6">
    <source>
        <dbReference type="EMBL" id="SVC00943.1"/>
    </source>
</evidence>
<feature type="non-terminal residue" evidence="6">
    <location>
        <position position="1"/>
    </location>
</feature>
<keyword evidence="2" id="KW-0547">Nucleotide-binding</keyword>
<protein>
    <recommendedName>
        <fullName evidence="5">Protein kinase domain-containing protein</fullName>
    </recommendedName>
</protein>
<name>A0A382IPX8_9ZZZZ</name>
<keyword evidence="1" id="KW-0808">Transferase</keyword>
<dbReference type="SUPFAM" id="SSF56112">
    <property type="entry name" value="Protein kinase-like (PK-like)"/>
    <property type="match status" value="1"/>
</dbReference>
<evidence type="ECO:0000256" key="1">
    <source>
        <dbReference type="ARBA" id="ARBA00022679"/>
    </source>
</evidence>
<reference evidence="6" key="1">
    <citation type="submission" date="2018-05" db="EMBL/GenBank/DDBJ databases">
        <authorList>
            <person name="Lanie J.A."/>
            <person name="Ng W.-L."/>
            <person name="Kazmierczak K.M."/>
            <person name="Andrzejewski T.M."/>
            <person name="Davidsen T.M."/>
            <person name="Wayne K.J."/>
            <person name="Tettelin H."/>
            <person name="Glass J.I."/>
            <person name="Rusch D."/>
            <person name="Podicherti R."/>
            <person name="Tsui H.-C.T."/>
            <person name="Winkler M.E."/>
        </authorList>
    </citation>
    <scope>NUCLEOTIDE SEQUENCE</scope>
</reference>
<dbReference type="InterPro" id="IPR011009">
    <property type="entry name" value="Kinase-like_dom_sf"/>
</dbReference>
<dbReference type="InterPro" id="IPR000719">
    <property type="entry name" value="Prot_kinase_dom"/>
</dbReference>
<evidence type="ECO:0000256" key="2">
    <source>
        <dbReference type="ARBA" id="ARBA00022741"/>
    </source>
</evidence>
<dbReference type="GO" id="GO:0004674">
    <property type="term" value="F:protein serine/threonine kinase activity"/>
    <property type="evidence" value="ECO:0007669"/>
    <property type="project" value="TreeGrafter"/>
</dbReference>
<evidence type="ECO:0000259" key="5">
    <source>
        <dbReference type="PROSITE" id="PS50011"/>
    </source>
</evidence>
<dbReference type="Pfam" id="PF00069">
    <property type="entry name" value="Pkinase"/>
    <property type="match status" value="1"/>
</dbReference>
<proteinExistence type="predicted"/>
<dbReference type="EMBL" id="UINC01068364">
    <property type="protein sequence ID" value="SVC00943.1"/>
    <property type="molecule type" value="Genomic_DNA"/>
</dbReference>
<organism evidence="6">
    <name type="scientific">marine metagenome</name>
    <dbReference type="NCBI Taxonomy" id="408172"/>
    <lineage>
        <taxon>unclassified sequences</taxon>
        <taxon>metagenomes</taxon>
        <taxon>ecological metagenomes</taxon>
    </lineage>
</organism>
<gene>
    <name evidence="6" type="ORF">METZ01_LOCUS253797</name>
</gene>
<dbReference type="InterPro" id="IPR008271">
    <property type="entry name" value="Ser/Thr_kinase_AS"/>
</dbReference>